<dbReference type="GO" id="GO:0140680">
    <property type="term" value="F:histone H3K36me/H3K36me2 demethylase activity"/>
    <property type="evidence" value="ECO:0007669"/>
    <property type="project" value="UniProtKB-EC"/>
</dbReference>
<name>A0AAJ7XKQ5_PETMA</name>
<dbReference type="InterPro" id="IPR050690">
    <property type="entry name" value="JHDM1_Histone_Demethylase"/>
</dbReference>
<evidence type="ECO:0000256" key="16">
    <source>
        <dbReference type="SAM" id="MobiDB-lite"/>
    </source>
</evidence>
<protein>
    <recommendedName>
        <fullName evidence="4">[histone H3]-dimethyl-L-lysine(36) demethylase</fullName>
        <ecNumber evidence="4">1.14.11.27</ecNumber>
    </recommendedName>
</protein>
<evidence type="ECO:0000256" key="4">
    <source>
        <dbReference type="ARBA" id="ARBA00013246"/>
    </source>
</evidence>
<evidence type="ECO:0000313" key="18">
    <source>
        <dbReference type="Proteomes" id="UP001318040"/>
    </source>
</evidence>
<dbReference type="PROSITE" id="PS51184">
    <property type="entry name" value="JMJC"/>
    <property type="match status" value="1"/>
</dbReference>
<dbReference type="RefSeq" id="XP_032836873.1">
    <property type="nucleotide sequence ID" value="XM_032980982.1"/>
</dbReference>
<dbReference type="EC" id="1.14.11.27" evidence="4"/>
<keyword evidence="8" id="KW-0156">Chromatin regulator</keyword>
<evidence type="ECO:0000256" key="13">
    <source>
        <dbReference type="ARBA" id="ARBA00023163"/>
    </source>
</evidence>
<evidence type="ECO:0000259" key="17">
    <source>
        <dbReference type="PROSITE" id="PS51184"/>
    </source>
</evidence>
<dbReference type="KEGG" id="pmrn:116958405"/>
<evidence type="ECO:0000256" key="9">
    <source>
        <dbReference type="ARBA" id="ARBA00022964"/>
    </source>
</evidence>
<evidence type="ECO:0000256" key="14">
    <source>
        <dbReference type="ARBA" id="ARBA00023242"/>
    </source>
</evidence>
<dbReference type="Gene3D" id="1.20.58.1360">
    <property type="match status" value="1"/>
</dbReference>
<keyword evidence="10" id="KW-0560">Oxidoreductase</keyword>
<dbReference type="SMART" id="SM00558">
    <property type="entry name" value="JmjC"/>
    <property type="match status" value="1"/>
</dbReference>
<proteinExistence type="inferred from homology"/>
<evidence type="ECO:0000256" key="11">
    <source>
        <dbReference type="ARBA" id="ARBA00023004"/>
    </source>
</evidence>
<keyword evidence="12" id="KW-0805">Transcription regulation</keyword>
<evidence type="ECO:0000256" key="3">
    <source>
        <dbReference type="ARBA" id="ARBA00008037"/>
    </source>
</evidence>
<reference evidence="19" key="1">
    <citation type="submission" date="2025-08" db="UniProtKB">
        <authorList>
            <consortium name="RefSeq"/>
        </authorList>
    </citation>
    <scope>IDENTIFICATION</scope>
    <source>
        <tissue evidence="19">Sperm</tissue>
    </source>
</reference>
<dbReference type="Pfam" id="PF13621">
    <property type="entry name" value="Cupin_8"/>
    <property type="match status" value="1"/>
</dbReference>
<keyword evidence="5" id="KW-0479">Metal-binding</keyword>
<keyword evidence="13" id="KW-0804">Transcription</keyword>
<evidence type="ECO:0000256" key="15">
    <source>
        <dbReference type="ARBA" id="ARBA00047915"/>
    </source>
</evidence>
<dbReference type="InterPro" id="IPR003347">
    <property type="entry name" value="JmjC_dom"/>
</dbReference>
<evidence type="ECO:0000256" key="7">
    <source>
        <dbReference type="ARBA" id="ARBA00022833"/>
    </source>
</evidence>
<comment type="cofactor">
    <cofactor evidence="1">
        <name>Fe(2+)</name>
        <dbReference type="ChEBI" id="CHEBI:29033"/>
    </cofactor>
</comment>
<dbReference type="Proteomes" id="UP001318040">
    <property type="component" value="Chromosome 77"/>
</dbReference>
<dbReference type="FunFam" id="2.60.120.650:FF:000005">
    <property type="entry name" value="lysine-specific demethylase 2A isoform X1"/>
    <property type="match status" value="1"/>
</dbReference>
<dbReference type="GO" id="GO:0008270">
    <property type="term" value="F:zinc ion binding"/>
    <property type="evidence" value="ECO:0007669"/>
    <property type="project" value="UniProtKB-KW"/>
</dbReference>
<dbReference type="Pfam" id="PF17811">
    <property type="entry name" value="JHD"/>
    <property type="match status" value="1"/>
</dbReference>
<keyword evidence="6" id="KW-0863">Zinc-finger</keyword>
<feature type="region of interest" description="Disordered" evidence="16">
    <location>
        <begin position="356"/>
        <end position="377"/>
    </location>
</feature>
<dbReference type="PANTHER" id="PTHR23123">
    <property type="entry name" value="PHD/F-BOX CONTAINING PROTEIN"/>
    <property type="match status" value="1"/>
</dbReference>
<dbReference type="Gene3D" id="2.60.120.650">
    <property type="entry name" value="Cupin"/>
    <property type="match status" value="1"/>
</dbReference>
<evidence type="ECO:0000256" key="10">
    <source>
        <dbReference type="ARBA" id="ARBA00023002"/>
    </source>
</evidence>
<comment type="catalytic activity">
    <reaction evidence="15">
        <text>N(6),N(6)-dimethyl-L-lysyl(36)-[histone H3] + 2 2-oxoglutarate + 2 O2 = L-lysyl(36)-[histone H3] + 2 formaldehyde + 2 succinate + 2 CO2</text>
        <dbReference type="Rhea" id="RHEA:42032"/>
        <dbReference type="Rhea" id="RHEA-COMP:9785"/>
        <dbReference type="Rhea" id="RHEA-COMP:9787"/>
        <dbReference type="ChEBI" id="CHEBI:15379"/>
        <dbReference type="ChEBI" id="CHEBI:16526"/>
        <dbReference type="ChEBI" id="CHEBI:16810"/>
        <dbReference type="ChEBI" id="CHEBI:16842"/>
        <dbReference type="ChEBI" id="CHEBI:29969"/>
        <dbReference type="ChEBI" id="CHEBI:30031"/>
        <dbReference type="ChEBI" id="CHEBI:61976"/>
        <dbReference type="EC" id="1.14.11.27"/>
    </reaction>
</comment>
<dbReference type="SUPFAM" id="SSF51197">
    <property type="entry name" value="Clavaminate synthase-like"/>
    <property type="match status" value="1"/>
</dbReference>
<evidence type="ECO:0000256" key="12">
    <source>
        <dbReference type="ARBA" id="ARBA00023015"/>
    </source>
</evidence>
<comment type="subcellular location">
    <subcellularLocation>
        <location evidence="2">Nucleus</location>
    </subcellularLocation>
</comment>
<sequence>MERGTEARRTLRAGLRRRYVDVTDEDIEGRRAFDIDEKLRSDAYSVPHTHRLHGSELTFAYVQRNGLKTPLIFLETEGLRLMMPPQTFTVNDVKAYVGSRRVVDVMDVSTQRGVEMTMSQWARYYDSPADQRDKLYNVISLEFSHTRLEGLVQRPAVVDKLDWVDTMWPRHLKEKQRESTNAITHMKYPKVQKYCLMSVKGCFTDFHVDFGGTTVWYHVLRGQKVFWLVPPSARNLEVYEQWVLSGKQSEEFLGDRVDDCERVTLTQGHTFLIPSGWIHAVFTPEDSLVFGGNFLHSFNIPMQLRIRDTEDRTHVPAKFRYPFYYEMCWYVLERYVYCLTGTSYLTPAFQREARPHRFPGVGESQPHVPHQDGGCRR</sequence>
<dbReference type="InterPro" id="IPR041667">
    <property type="entry name" value="Cupin_8"/>
</dbReference>
<feature type="domain" description="JmjC" evidence="17">
    <location>
        <begin position="143"/>
        <end position="311"/>
    </location>
</feature>
<accession>A0AAJ7XKQ5</accession>
<dbReference type="AlphaFoldDB" id="A0AAJ7XKQ5"/>
<evidence type="ECO:0000313" key="19">
    <source>
        <dbReference type="RefSeq" id="XP_032836873.1"/>
    </source>
</evidence>
<gene>
    <name evidence="19" type="primary">LOC116958405</name>
</gene>
<keyword evidence="14" id="KW-0539">Nucleus</keyword>
<keyword evidence="18" id="KW-1185">Reference proteome</keyword>
<keyword evidence="9" id="KW-0223">Dioxygenase</keyword>
<evidence type="ECO:0000256" key="5">
    <source>
        <dbReference type="ARBA" id="ARBA00022723"/>
    </source>
</evidence>
<keyword evidence="11" id="KW-0408">Iron</keyword>
<dbReference type="InterPro" id="IPR041070">
    <property type="entry name" value="JHD"/>
</dbReference>
<evidence type="ECO:0000256" key="6">
    <source>
        <dbReference type="ARBA" id="ARBA00022771"/>
    </source>
</evidence>
<comment type="similarity">
    <text evidence="3">Belongs to the JHDM1 histone demethylase family.</text>
</comment>
<organism evidence="18 19">
    <name type="scientific">Petromyzon marinus</name>
    <name type="common">Sea lamprey</name>
    <dbReference type="NCBI Taxonomy" id="7757"/>
    <lineage>
        <taxon>Eukaryota</taxon>
        <taxon>Metazoa</taxon>
        <taxon>Chordata</taxon>
        <taxon>Craniata</taxon>
        <taxon>Vertebrata</taxon>
        <taxon>Cyclostomata</taxon>
        <taxon>Hyperoartia</taxon>
        <taxon>Petromyzontiformes</taxon>
        <taxon>Petromyzontidae</taxon>
        <taxon>Petromyzon</taxon>
    </lineage>
</organism>
<evidence type="ECO:0000256" key="8">
    <source>
        <dbReference type="ARBA" id="ARBA00022853"/>
    </source>
</evidence>
<evidence type="ECO:0000256" key="1">
    <source>
        <dbReference type="ARBA" id="ARBA00001954"/>
    </source>
</evidence>
<keyword evidence="7" id="KW-0862">Zinc</keyword>
<dbReference type="GO" id="GO:0005634">
    <property type="term" value="C:nucleus"/>
    <property type="evidence" value="ECO:0007669"/>
    <property type="project" value="UniProtKB-SubCell"/>
</dbReference>
<evidence type="ECO:0000256" key="2">
    <source>
        <dbReference type="ARBA" id="ARBA00004123"/>
    </source>
</evidence>